<dbReference type="InterPro" id="IPR001763">
    <property type="entry name" value="Rhodanese-like_dom"/>
</dbReference>
<dbReference type="InterPro" id="IPR045078">
    <property type="entry name" value="TST/MPST-like"/>
</dbReference>
<evidence type="ECO:0000259" key="3">
    <source>
        <dbReference type="PROSITE" id="PS50206"/>
    </source>
</evidence>
<dbReference type="CDD" id="cd01449">
    <property type="entry name" value="TST_Repeat_2"/>
    <property type="match status" value="1"/>
</dbReference>
<dbReference type="Gene3D" id="3.40.250.10">
    <property type="entry name" value="Rhodanese-like domain"/>
    <property type="match status" value="2"/>
</dbReference>
<gene>
    <name evidence="4" type="ORF">GFC30_1838</name>
</gene>
<dbReference type="PANTHER" id="PTHR11364">
    <property type="entry name" value="THIOSULFATE SULFERTANSFERASE"/>
    <property type="match status" value="1"/>
</dbReference>
<feature type="domain" description="Rhodanese" evidence="3">
    <location>
        <begin position="13"/>
        <end position="132"/>
    </location>
</feature>
<dbReference type="RefSeq" id="WP_066324569.1">
    <property type="nucleotide sequence ID" value="NZ_CP015438.1"/>
</dbReference>
<dbReference type="PANTHER" id="PTHR11364:SF27">
    <property type="entry name" value="SULFURTRANSFERASE"/>
    <property type="match status" value="1"/>
</dbReference>
<sequence>MNYIVSLDWLAERLDTVRVIDCRFYLGNPTRGLEEYIHEHIPNALYFDLEKDLSGKVQTHGGRHPLPDVSEFVAKLSAAGIDQQTTIVAYDDQGGAMAARFWWLLRYLGHRHVYVLDGGYTKWKEAGYPTTDAIVPVKERMFIPQYAPSLLAAVEDVRKAIENQTAILVDSRERNRYLGIEEPIDRVAGHIPQAKHFFWKENLTADGFWKEPNEQEKRFAALSKDARIIVYCGSGVTACPNVLALSEAGYSNVQLYVGSWSDWISYPENPIAKGEN</sequence>
<dbReference type="AlphaFoldDB" id="A0A161HTW6"/>
<dbReference type="PATRIC" id="fig|294699.3.peg.1882"/>
<keyword evidence="1" id="KW-0808">Transferase</keyword>
<dbReference type="SMART" id="SM00450">
    <property type="entry name" value="RHOD"/>
    <property type="match status" value="2"/>
</dbReference>
<dbReference type="PROSITE" id="PS50206">
    <property type="entry name" value="RHODANESE_3"/>
    <property type="match status" value="2"/>
</dbReference>
<reference evidence="4 5" key="1">
    <citation type="journal article" date="2006" name="Syst. Appl. Microbiol.">
        <title>Anoxybacillus amylolyticus sp. nov., a thermophilic amylase producing bacterium isolated from Mount Rittmann (Antarctica).</title>
        <authorList>
            <person name="Poli A."/>
            <person name="Esposito E."/>
            <person name="Lama L."/>
            <person name="Orlando P."/>
            <person name="Nicolaus G."/>
            <person name="de Appolonia F."/>
            <person name="Gambacorta A."/>
            <person name="Nicolaus B."/>
        </authorList>
    </citation>
    <scope>NUCLEOTIDE SEQUENCE [LARGE SCALE GENOMIC DNA]</scope>
    <source>
        <strain evidence="4 5">DSM 15939</strain>
    </source>
</reference>
<protein>
    <submittedName>
        <fullName evidence="4">Rhodanese-like domain protein</fullName>
    </submittedName>
</protein>
<organism evidence="4 5">
    <name type="scientific">Anoxybacteroides amylolyticum</name>
    <dbReference type="NCBI Taxonomy" id="294699"/>
    <lineage>
        <taxon>Bacteria</taxon>
        <taxon>Bacillati</taxon>
        <taxon>Bacillota</taxon>
        <taxon>Bacilli</taxon>
        <taxon>Bacillales</taxon>
        <taxon>Anoxybacillaceae</taxon>
        <taxon>Anoxybacteroides</taxon>
    </lineage>
</organism>
<evidence type="ECO:0000313" key="4">
    <source>
        <dbReference type="EMBL" id="ANB59501.1"/>
    </source>
</evidence>
<dbReference type="GO" id="GO:0004792">
    <property type="term" value="F:thiosulfate-cyanide sulfurtransferase activity"/>
    <property type="evidence" value="ECO:0007669"/>
    <property type="project" value="TreeGrafter"/>
</dbReference>
<evidence type="ECO:0000256" key="1">
    <source>
        <dbReference type="ARBA" id="ARBA00022679"/>
    </source>
</evidence>
<feature type="domain" description="Rhodanese" evidence="3">
    <location>
        <begin position="162"/>
        <end position="272"/>
    </location>
</feature>
<name>A0A161HTW6_9BACL</name>
<dbReference type="FunFam" id="3.40.250.10:FF:000035">
    <property type="entry name" value="Thiosulfate sulfurtransferase"/>
    <property type="match status" value="1"/>
</dbReference>
<accession>A0A161HTW6</accession>
<dbReference type="KEGG" id="aamy:GFC30_1838"/>
<evidence type="ECO:0000256" key="2">
    <source>
        <dbReference type="ARBA" id="ARBA00022737"/>
    </source>
</evidence>
<keyword evidence="5" id="KW-1185">Reference proteome</keyword>
<dbReference type="InterPro" id="IPR036873">
    <property type="entry name" value="Rhodanese-like_dom_sf"/>
</dbReference>
<dbReference type="SUPFAM" id="SSF52821">
    <property type="entry name" value="Rhodanese/Cell cycle control phosphatase"/>
    <property type="match status" value="2"/>
</dbReference>
<dbReference type="Pfam" id="PF00581">
    <property type="entry name" value="Rhodanese"/>
    <property type="match status" value="2"/>
</dbReference>
<keyword evidence="2" id="KW-0677">Repeat</keyword>
<dbReference type="CDD" id="cd01448">
    <property type="entry name" value="TST_Repeat_1"/>
    <property type="match status" value="1"/>
</dbReference>
<dbReference type="OrthoDB" id="9770030at2"/>
<proteinExistence type="predicted"/>
<dbReference type="EMBL" id="CP015438">
    <property type="protein sequence ID" value="ANB59501.1"/>
    <property type="molecule type" value="Genomic_DNA"/>
</dbReference>
<dbReference type="Proteomes" id="UP000076865">
    <property type="component" value="Chromosome"/>
</dbReference>
<evidence type="ECO:0000313" key="5">
    <source>
        <dbReference type="Proteomes" id="UP000076865"/>
    </source>
</evidence>